<accession>A0ABP7TUQ2</accession>
<organism evidence="1 2">
    <name type="scientific">Hymenobacter glaciei</name>
    <dbReference type="NCBI Taxonomy" id="877209"/>
    <lineage>
        <taxon>Bacteria</taxon>
        <taxon>Pseudomonadati</taxon>
        <taxon>Bacteroidota</taxon>
        <taxon>Cytophagia</taxon>
        <taxon>Cytophagales</taxon>
        <taxon>Hymenobacteraceae</taxon>
        <taxon>Hymenobacter</taxon>
    </lineage>
</organism>
<dbReference type="Pfam" id="PF14054">
    <property type="entry name" value="DUF4249"/>
    <property type="match status" value="1"/>
</dbReference>
<gene>
    <name evidence="1" type="ORF">GCM10022409_14590</name>
</gene>
<evidence type="ECO:0000313" key="2">
    <source>
        <dbReference type="Proteomes" id="UP001501469"/>
    </source>
</evidence>
<name>A0ABP7TUQ2_9BACT</name>
<comment type="caution">
    <text evidence="1">The sequence shown here is derived from an EMBL/GenBank/DDBJ whole genome shotgun (WGS) entry which is preliminary data.</text>
</comment>
<dbReference type="RefSeq" id="WP_345052260.1">
    <property type="nucleotide sequence ID" value="NZ_BAABDK010000012.1"/>
</dbReference>
<protein>
    <submittedName>
        <fullName evidence="1">DUF4249 domain-containing protein</fullName>
    </submittedName>
</protein>
<reference evidence="2" key="1">
    <citation type="journal article" date="2019" name="Int. J. Syst. Evol. Microbiol.">
        <title>The Global Catalogue of Microorganisms (GCM) 10K type strain sequencing project: providing services to taxonomists for standard genome sequencing and annotation.</title>
        <authorList>
            <consortium name="The Broad Institute Genomics Platform"/>
            <consortium name="The Broad Institute Genome Sequencing Center for Infectious Disease"/>
            <person name="Wu L."/>
            <person name="Ma J."/>
        </authorList>
    </citation>
    <scope>NUCLEOTIDE SEQUENCE [LARGE SCALE GENOMIC DNA]</scope>
    <source>
        <strain evidence="2">JCM 17225</strain>
    </source>
</reference>
<dbReference type="EMBL" id="BAABDK010000012">
    <property type="protein sequence ID" value="GAA4031448.1"/>
    <property type="molecule type" value="Genomic_DNA"/>
</dbReference>
<proteinExistence type="predicted"/>
<evidence type="ECO:0000313" key="1">
    <source>
        <dbReference type="EMBL" id="GAA4031448.1"/>
    </source>
</evidence>
<keyword evidence="2" id="KW-1185">Reference proteome</keyword>
<dbReference type="Proteomes" id="UP001501469">
    <property type="component" value="Unassembled WGS sequence"/>
</dbReference>
<sequence>MNSILLLTHRLRWVLLLLLPACTDPYLPEAVKNSPSYLVVDGFLNSKGVTTIKLSRTYAVGAKTAPPAETKATVYLEEEAGPRTLLREAPAGIYTSPTALTLNPAKRYRLHLNTLANQEYASNFVPVKNTPLIDDFSWRAENNGVNIRLSTHDPANATRYYRWDYVETWEINPIYRPQVEYSAGTINFPDITVPYPTKCWGTAPSTTVLLANTTPLSQDVVADRPLRQLPPSSERLNTRYSVLVQQFALTKEEFDYWELLRKNTESIGSLFDAQPAQLIGNVHCLSNSADLALGFVGAHSVTEKRLFVDRRDLPRHWPTPSGYEACYPPDTVWLSKPPLKYPQEALKSYFASGEYIPIEHITLLGIGYTGKSRDCVDCRTRGSAIKPSFWP</sequence>
<dbReference type="InterPro" id="IPR025345">
    <property type="entry name" value="DUF4249"/>
</dbReference>